<keyword evidence="2" id="KW-0255">Endonuclease</keyword>
<keyword evidence="3" id="KW-1185">Reference proteome</keyword>
<name>A0A839RR91_9ACTN</name>
<protein>
    <submittedName>
        <fullName evidence="2">Putative endonuclease</fullName>
    </submittedName>
</protein>
<dbReference type="EMBL" id="JACHWS010000003">
    <property type="protein sequence ID" value="MBB3038616.1"/>
    <property type="molecule type" value="Genomic_DNA"/>
</dbReference>
<comment type="caution">
    <text evidence="2">The sequence shown here is derived from an EMBL/GenBank/DDBJ whole genome shotgun (WGS) entry which is preliminary data.</text>
</comment>
<dbReference type="AlphaFoldDB" id="A0A839RR91"/>
<dbReference type="InterPro" id="IPR011335">
    <property type="entry name" value="Restrct_endonuc-II-like"/>
</dbReference>
<dbReference type="GO" id="GO:0004519">
    <property type="term" value="F:endonuclease activity"/>
    <property type="evidence" value="ECO:0007669"/>
    <property type="project" value="UniProtKB-KW"/>
</dbReference>
<dbReference type="Proteomes" id="UP000567922">
    <property type="component" value="Unassembled WGS sequence"/>
</dbReference>
<proteinExistence type="inferred from homology"/>
<dbReference type="GO" id="GO:0003676">
    <property type="term" value="F:nucleic acid binding"/>
    <property type="evidence" value="ECO:0007669"/>
    <property type="project" value="InterPro"/>
</dbReference>
<keyword evidence="2" id="KW-0378">Hydrolase</keyword>
<dbReference type="PANTHER" id="PTHR34039">
    <property type="entry name" value="UPF0102 PROTEIN YRAN"/>
    <property type="match status" value="1"/>
</dbReference>
<dbReference type="Gene3D" id="3.40.1350.10">
    <property type="match status" value="1"/>
</dbReference>
<dbReference type="NCBIfam" id="NF009154">
    <property type="entry name" value="PRK12497.3-3"/>
    <property type="match status" value="1"/>
</dbReference>
<evidence type="ECO:0000256" key="1">
    <source>
        <dbReference type="ARBA" id="ARBA00006738"/>
    </source>
</evidence>
<keyword evidence="2" id="KW-0540">Nuclease</keyword>
<gene>
    <name evidence="2" type="ORF">FHU29_003085</name>
</gene>
<dbReference type="PANTHER" id="PTHR34039:SF1">
    <property type="entry name" value="UPF0102 PROTEIN YRAN"/>
    <property type="match status" value="1"/>
</dbReference>
<evidence type="ECO:0000313" key="2">
    <source>
        <dbReference type="EMBL" id="MBB3038616.1"/>
    </source>
</evidence>
<comment type="similarity">
    <text evidence="1">Belongs to the UPF0102 family.</text>
</comment>
<dbReference type="InterPro" id="IPR011856">
    <property type="entry name" value="tRNA_endonuc-like_dom_sf"/>
</dbReference>
<dbReference type="SUPFAM" id="SSF52980">
    <property type="entry name" value="Restriction endonuclease-like"/>
    <property type="match status" value="1"/>
</dbReference>
<organism evidence="2 3">
    <name type="scientific">Hoyosella altamirensis</name>
    <dbReference type="NCBI Taxonomy" id="616997"/>
    <lineage>
        <taxon>Bacteria</taxon>
        <taxon>Bacillati</taxon>
        <taxon>Actinomycetota</taxon>
        <taxon>Actinomycetes</taxon>
        <taxon>Mycobacteriales</taxon>
        <taxon>Hoyosellaceae</taxon>
        <taxon>Hoyosella</taxon>
    </lineage>
</organism>
<reference evidence="2 3" key="1">
    <citation type="submission" date="2020-08" db="EMBL/GenBank/DDBJ databases">
        <title>Sequencing the genomes of 1000 actinobacteria strains.</title>
        <authorList>
            <person name="Klenk H.-P."/>
        </authorList>
    </citation>
    <scope>NUCLEOTIDE SEQUENCE [LARGE SCALE GENOMIC DNA]</scope>
    <source>
        <strain evidence="2 3">DSM 45258</strain>
    </source>
</reference>
<dbReference type="InterPro" id="IPR003509">
    <property type="entry name" value="UPF0102_YraN-like"/>
</dbReference>
<accession>A0A839RR91</accession>
<sequence>MLDRNWRCRNGEIDLICRAPSGATVFVEVKTRRGDAFGEPVEAVTPIKLHRMRLAAVEWLSQHPHPVAVVQFDVIGVLWGPDGPTFDHVERVV</sequence>
<dbReference type="Pfam" id="PF02021">
    <property type="entry name" value="UPF0102"/>
    <property type="match status" value="1"/>
</dbReference>
<evidence type="ECO:0000313" key="3">
    <source>
        <dbReference type="Proteomes" id="UP000567922"/>
    </source>
</evidence>
<dbReference type="CDD" id="cd20736">
    <property type="entry name" value="PoNe_Nuclease"/>
    <property type="match status" value="1"/>
</dbReference>